<keyword evidence="1" id="KW-0732">Signal</keyword>
<name>A0A1Y1HPK2_KLENI</name>
<organism evidence="2 3">
    <name type="scientific">Klebsormidium nitens</name>
    <name type="common">Green alga</name>
    <name type="synonym">Ulothrix nitens</name>
    <dbReference type="NCBI Taxonomy" id="105231"/>
    <lineage>
        <taxon>Eukaryota</taxon>
        <taxon>Viridiplantae</taxon>
        <taxon>Streptophyta</taxon>
        <taxon>Klebsormidiophyceae</taxon>
        <taxon>Klebsormidiales</taxon>
        <taxon>Klebsormidiaceae</taxon>
        <taxon>Klebsormidium</taxon>
    </lineage>
</organism>
<evidence type="ECO:0000313" key="3">
    <source>
        <dbReference type="Proteomes" id="UP000054558"/>
    </source>
</evidence>
<dbReference type="AlphaFoldDB" id="A0A1Y1HPK2"/>
<keyword evidence="3" id="KW-1185">Reference proteome</keyword>
<feature type="signal peptide" evidence="1">
    <location>
        <begin position="1"/>
        <end position="21"/>
    </location>
</feature>
<reference evidence="2 3" key="1">
    <citation type="journal article" date="2014" name="Nat. Commun.">
        <title>Klebsormidium flaccidum genome reveals primary factors for plant terrestrial adaptation.</title>
        <authorList>
            <person name="Hori K."/>
            <person name="Maruyama F."/>
            <person name="Fujisawa T."/>
            <person name="Togashi T."/>
            <person name="Yamamoto N."/>
            <person name="Seo M."/>
            <person name="Sato S."/>
            <person name="Yamada T."/>
            <person name="Mori H."/>
            <person name="Tajima N."/>
            <person name="Moriyama T."/>
            <person name="Ikeuchi M."/>
            <person name="Watanabe M."/>
            <person name="Wada H."/>
            <person name="Kobayashi K."/>
            <person name="Saito M."/>
            <person name="Masuda T."/>
            <person name="Sasaki-Sekimoto Y."/>
            <person name="Mashiguchi K."/>
            <person name="Awai K."/>
            <person name="Shimojima M."/>
            <person name="Masuda S."/>
            <person name="Iwai M."/>
            <person name="Nobusawa T."/>
            <person name="Narise T."/>
            <person name="Kondo S."/>
            <person name="Saito H."/>
            <person name="Sato R."/>
            <person name="Murakawa M."/>
            <person name="Ihara Y."/>
            <person name="Oshima-Yamada Y."/>
            <person name="Ohtaka K."/>
            <person name="Satoh M."/>
            <person name="Sonobe K."/>
            <person name="Ishii M."/>
            <person name="Ohtani R."/>
            <person name="Kanamori-Sato M."/>
            <person name="Honoki R."/>
            <person name="Miyazaki D."/>
            <person name="Mochizuki H."/>
            <person name="Umetsu J."/>
            <person name="Higashi K."/>
            <person name="Shibata D."/>
            <person name="Kamiya Y."/>
            <person name="Sato N."/>
            <person name="Nakamura Y."/>
            <person name="Tabata S."/>
            <person name="Ida S."/>
            <person name="Kurokawa K."/>
            <person name="Ohta H."/>
        </authorList>
    </citation>
    <scope>NUCLEOTIDE SEQUENCE [LARGE SCALE GENOMIC DNA]</scope>
    <source>
        <strain evidence="2 3">NIES-2285</strain>
    </source>
</reference>
<sequence length="371" mass="41298">MARRIWCGLALVALLCIALLAVKLGNEKDPGMLLGFQCSGVPVSATQSAKSVAPPAVLVSYSYFEKDAIQKENLDFFLAVGMGLGEAARRLDNTDFSIVVSGDLCTPCKRLYPHAPQKENVAESEVLREAFTGAGVTLLFRKENVGMDFAAHNVSIEWARQQKTAGKYKYFIFLNSSVRGPFFPSYMPHGWRWMQAYTDRFQGDIAAVSSSIVCLPHEDRYGPHLESWAFALIPESLELLIQAGVFNIRECKFCADGVIAGGEYAITEVLMTQHGRNVASLMSMYPLDTDWRDSKHWGCNNNVHPSRHGTYDGITMHPFEVVFVKASWHVGEPFVERYSEWSRKQAEGEDTTSGSFDNAMFSAQSCWLVSS</sequence>
<accession>A0A1Y1HPK2</accession>
<gene>
    <name evidence="2" type="ORF">KFL_000250160</name>
</gene>
<protein>
    <submittedName>
        <fullName evidence="2">Uncharacterized protein</fullName>
    </submittedName>
</protein>
<evidence type="ECO:0000256" key="1">
    <source>
        <dbReference type="SAM" id="SignalP"/>
    </source>
</evidence>
<dbReference type="Proteomes" id="UP000054558">
    <property type="component" value="Unassembled WGS sequence"/>
</dbReference>
<dbReference type="OrthoDB" id="526941at2759"/>
<evidence type="ECO:0000313" key="2">
    <source>
        <dbReference type="EMBL" id="GAQ79139.1"/>
    </source>
</evidence>
<dbReference type="EMBL" id="DF236974">
    <property type="protein sequence ID" value="GAQ79139.1"/>
    <property type="molecule type" value="Genomic_DNA"/>
</dbReference>
<proteinExistence type="predicted"/>
<feature type="chain" id="PRO_5012914563" evidence="1">
    <location>
        <begin position="22"/>
        <end position="371"/>
    </location>
</feature>
<dbReference type="OMA" id="GMDIASH"/>